<dbReference type="AlphaFoldDB" id="A0A5B1LHN2"/>
<reference evidence="1 2" key="2">
    <citation type="submission" date="2019-09" db="EMBL/GenBank/DDBJ databases">
        <authorList>
            <person name="Jin C."/>
        </authorList>
    </citation>
    <scope>NUCLEOTIDE SEQUENCE [LARGE SCALE GENOMIC DNA]</scope>
    <source>
        <strain evidence="1 2">BN130099</strain>
    </source>
</reference>
<dbReference type="Proteomes" id="UP000325003">
    <property type="component" value="Unassembled WGS sequence"/>
</dbReference>
<evidence type="ECO:0008006" key="3">
    <source>
        <dbReference type="Google" id="ProtNLM"/>
    </source>
</evidence>
<evidence type="ECO:0000313" key="2">
    <source>
        <dbReference type="Proteomes" id="UP000325003"/>
    </source>
</evidence>
<dbReference type="EMBL" id="VUJV01000002">
    <property type="protein sequence ID" value="KAA1420162.1"/>
    <property type="molecule type" value="Genomic_DNA"/>
</dbReference>
<keyword evidence="2" id="KW-1185">Reference proteome</keyword>
<proteinExistence type="predicted"/>
<gene>
    <name evidence="1" type="ORF">F0U44_06950</name>
</gene>
<sequence>MSDQSPVDQSPVDQSKADLRAAWDDLIAHLQAARDAVDTPELHAPPATVRGLAEGYRYLVGFAFSAFERAFAEDPDRPTFRRAIQPMDKATIDNADALYLSAPVDGSRSYRITGRFAGQAPQYLIVEAHDSYAGDSGSIMELMPGGRTITGVLDTADLEVDDDRFEILVAPERPDGHLGNFLCSRELREDGTEVISTYVIVRVLFHDWEHEVAPELTITALDPATAAPDPLDPAAASARLRRAGVIAENQMKFWTQFYDFVLGAYGEGNPDAPAYQPRNDLNAPTNAQLSTGGGQSTNVYSGGLFVLDPDEALIIEMTTPVTPDYQGMHLSNLWGESLDYAHHVVSLNGFQEERDADGVTRFVVAHNDPGVPNWLDTTGQREGFVTFRWTYHQSPEQMPVHKATKVRLEEVRKHLPDSTRWVTSEERAAQVAIRREHVQRRYRQH</sequence>
<dbReference type="RefSeq" id="WP_149727586.1">
    <property type="nucleotide sequence ID" value="NZ_VUJV01000002.1"/>
</dbReference>
<name>A0A5B1LHN2_9ACTN</name>
<evidence type="ECO:0000313" key="1">
    <source>
        <dbReference type="EMBL" id="KAA1420162.1"/>
    </source>
</evidence>
<comment type="caution">
    <text evidence="1">The sequence shown here is derived from an EMBL/GenBank/DDBJ whole genome shotgun (WGS) entry which is preliminary data.</text>
</comment>
<accession>A0A5B1LHN2</accession>
<reference evidence="1 2" key="1">
    <citation type="submission" date="2019-09" db="EMBL/GenBank/DDBJ databases">
        <title>Nocardioides panacisoli sp. nov., isolated from the soil of a ginseng field.</title>
        <authorList>
            <person name="Cho C."/>
        </authorList>
    </citation>
    <scope>NUCLEOTIDE SEQUENCE [LARGE SCALE GENOMIC DNA]</scope>
    <source>
        <strain evidence="1 2">BN130099</strain>
    </source>
</reference>
<protein>
    <recommendedName>
        <fullName evidence="3">DUF1214 domain-containing protein</fullName>
    </recommendedName>
</protein>
<organism evidence="1 2">
    <name type="scientific">Nocardioides humilatus</name>
    <dbReference type="NCBI Taxonomy" id="2607660"/>
    <lineage>
        <taxon>Bacteria</taxon>
        <taxon>Bacillati</taxon>
        <taxon>Actinomycetota</taxon>
        <taxon>Actinomycetes</taxon>
        <taxon>Propionibacteriales</taxon>
        <taxon>Nocardioidaceae</taxon>
        <taxon>Nocardioides</taxon>
    </lineage>
</organism>